<dbReference type="InterPro" id="IPR011009">
    <property type="entry name" value="Kinase-like_dom_sf"/>
</dbReference>
<evidence type="ECO:0000313" key="4">
    <source>
        <dbReference type="Proteomes" id="UP000694700"/>
    </source>
</evidence>
<dbReference type="Gene3D" id="1.10.510.10">
    <property type="entry name" value="Transferase(Phosphotransferase) domain 1"/>
    <property type="match status" value="1"/>
</dbReference>
<evidence type="ECO:0000256" key="1">
    <source>
        <dbReference type="ARBA" id="ARBA00022737"/>
    </source>
</evidence>
<proteinExistence type="predicted"/>
<dbReference type="SMART" id="SM00750">
    <property type="entry name" value="KIND"/>
    <property type="match status" value="1"/>
</dbReference>
<organism evidence="3 4">
    <name type="scientific">Cyprinus carpio</name>
    <name type="common">Common carp</name>
    <dbReference type="NCBI Taxonomy" id="7962"/>
    <lineage>
        <taxon>Eukaryota</taxon>
        <taxon>Metazoa</taxon>
        <taxon>Chordata</taxon>
        <taxon>Craniata</taxon>
        <taxon>Vertebrata</taxon>
        <taxon>Euteleostomi</taxon>
        <taxon>Actinopterygii</taxon>
        <taxon>Neopterygii</taxon>
        <taxon>Teleostei</taxon>
        <taxon>Ostariophysi</taxon>
        <taxon>Cypriniformes</taxon>
        <taxon>Cyprinidae</taxon>
        <taxon>Cyprininae</taxon>
        <taxon>Cyprinus</taxon>
    </lineage>
</organism>
<name>A0A8C2AWN3_CYPCA</name>
<dbReference type="Proteomes" id="UP000694700">
    <property type="component" value="Unplaced"/>
</dbReference>
<reference evidence="3" key="1">
    <citation type="submission" date="2025-08" db="UniProtKB">
        <authorList>
            <consortium name="Ensembl"/>
        </authorList>
    </citation>
    <scope>IDENTIFICATION</scope>
</reference>
<feature type="domain" description="KIND" evidence="2">
    <location>
        <begin position="5"/>
        <end position="216"/>
    </location>
</feature>
<dbReference type="InterPro" id="IPR011019">
    <property type="entry name" value="KIND_dom"/>
</dbReference>
<dbReference type="Pfam" id="PF16474">
    <property type="entry name" value="KIND"/>
    <property type="match status" value="1"/>
</dbReference>
<evidence type="ECO:0000259" key="2">
    <source>
        <dbReference type="PROSITE" id="PS51377"/>
    </source>
</evidence>
<sequence length="221" mass="24346">MSTFVTLAEVLESRGAPLEEDEVWALLLGAAETLISISSKDPGNMCCVISPGSMLLSAVGCIAFKSCGRSEDMGSFASPEMSQSNTSSRRQMAVYSLGMTLYWTVDYHLPQNQPVRLSDSLNSLLLSMCEDVAHRRVNLLTLLETCQQHHKTAVLPRPQKAIRQMAEDVLQVTGSWGVSHFTITPNCGLKKKTDYRLTLKLIRQSLTVSSLKDSVLCILHI</sequence>
<dbReference type="PROSITE" id="PS51377">
    <property type="entry name" value="KIND"/>
    <property type="match status" value="1"/>
</dbReference>
<dbReference type="SUPFAM" id="SSF56112">
    <property type="entry name" value="Protein kinase-like (PK-like)"/>
    <property type="match status" value="1"/>
</dbReference>
<dbReference type="PANTHER" id="PTHR46900:SF4">
    <property type="entry name" value="FERM AND PDZ DOMAIN CONTAINING 2"/>
    <property type="match status" value="1"/>
</dbReference>
<protein>
    <recommendedName>
        <fullName evidence="2">KIND domain-containing protein</fullName>
    </recommendedName>
</protein>
<keyword evidence="1" id="KW-0677">Repeat</keyword>
<evidence type="ECO:0000313" key="3">
    <source>
        <dbReference type="Ensembl" id="ENSCCRP00015110456.1"/>
    </source>
</evidence>
<dbReference type="InterPro" id="IPR052074">
    <property type="entry name" value="NonRcpt_TyrProt_Phosphatase"/>
</dbReference>
<dbReference type="Ensembl" id="ENSCCRT00015113948.1">
    <property type="protein sequence ID" value="ENSCCRP00015110456.1"/>
    <property type="gene ID" value="ENSCCRG00015043806.1"/>
</dbReference>
<accession>A0A8C2AWN3</accession>
<dbReference type="AlphaFoldDB" id="A0A8C2AWN3"/>
<dbReference type="PANTHER" id="PTHR46900">
    <property type="entry name" value="TYROSINE-PROTEIN PHOSPHATASE NON-RECEPTOR TYPE 13"/>
    <property type="match status" value="1"/>
</dbReference>